<dbReference type="Gene3D" id="3.40.190.150">
    <property type="entry name" value="Bordetella uptake gene, domain 1"/>
    <property type="match status" value="1"/>
</dbReference>
<dbReference type="PANTHER" id="PTHR42928">
    <property type="entry name" value="TRICARBOXYLATE-BINDING PROTEIN"/>
    <property type="match status" value="1"/>
</dbReference>
<name>A0ABM8TRS3_9BURK</name>
<accession>A0ABM8TRS3</accession>
<dbReference type="InterPro" id="IPR005064">
    <property type="entry name" value="BUG"/>
</dbReference>
<comment type="caution">
    <text evidence="3">The sequence shown here is derived from an EMBL/GenBank/DDBJ whole genome shotgun (WGS) entry which is preliminary data.</text>
</comment>
<dbReference type="SUPFAM" id="SSF53850">
    <property type="entry name" value="Periplasmic binding protein-like II"/>
    <property type="match status" value="1"/>
</dbReference>
<evidence type="ECO:0000256" key="1">
    <source>
        <dbReference type="ARBA" id="ARBA00006987"/>
    </source>
</evidence>
<organism evidence="3 4">
    <name type="scientific">Cupriavidus numazuensis</name>
    <dbReference type="NCBI Taxonomy" id="221992"/>
    <lineage>
        <taxon>Bacteria</taxon>
        <taxon>Pseudomonadati</taxon>
        <taxon>Pseudomonadota</taxon>
        <taxon>Betaproteobacteria</taxon>
        <taxon>Burkholderiales</taxon>
        <taxon>Burkholderiaceae</taxon>
        <taxon>Cupriavidus</taxon>
    </lineage>
</organism>
<evidence type="ECO:0000256" key="2">
    <source>
        <dbReference type="SAM" id="SignalP"/>
    </source>
</evidence>
<dbReference type="InterPro" id="IPR006311">
    <property type="entry name" value="TAT_signal"/>
</dbReference>
<dbReference type="Proteomes" id="UP000672657">
    <property type="component" value="Unassembled WGS sequence"/>
</dbReference>
<dbReference type="EMBL" id="CAJPVI010000051">
    <property type="protein sequence ID" value="CAG2158926.1"/>
    <property type="molecule type" value="Genomic_DNA"/>
</dbReference>
<feature type="signal peptide" evidence="2">
    <location>
        <begin position="1"/>
        <end position="27"/>
    </location>
</feature>
<dbReference type="PROSITE" id="PS51318">
    <property type="entry name" value="TAT"/>
    <property type="match status" value="1"/>
</dbReference>
<feature type="chain" id="PRO_5046262188" description="Tripartite tricarboxylate transporter substrate binding protein" evidence="2">
    <location>
        <begin position="28"/>
        <end position="328"/>
    </location>
</feature>
<proteinExistence type="inferred from homology"/>
<dbReference type="Pfam" id="PF03401">
    <property type="entry name" value="TctC"/>
    <property type="match status" value="1"/>
</dbReference>
<dbReference type="PIRSF" id="PIRSF017082">
    <property type="entry name" value="YflP"/>
    <property type="match status" value="1"/>
</dbReference>
<reference evidence="3 4" key="1">
    <citation type="submission" date="2021-03" db="EMBL/GenBank/DDBJ databases">
        <authorList>
            <person name="Peeters C."/>
        </authorList>
    </citation>
    <scope>NUCLEOTIDE SEQUENCE [LARGE SCALE GENOMIC DNA]</scope>
    <source>
        <strain evidence="3 4">LMG 26411</strain>
    </source>
</reference>
<protein>
    <recommendedName>
        <fullName evidence="5">Tripartite tricarboxylate transporter substrate binding protein</fullName>
    </recommendedName>
</protein>
<dbReference type="RefSeq" id="WP_211957138.1">
    <property type="nucleotide sequence ID" value="NZ_CAJPVI010000051.1"/>
</dbReference>
<evidence type="ECO:0000313" key="3">
    <source>
        <dbReference type="EMBL" id="CAG2158926.1"/>
    </source>
</evidence>
<dbReference type="CDD" id="cd07012">
    <property type="entry name" value="PBP2_Bug_TTT"/>
    <property type="match status" value="1"/>
</dbReference>
<dbReference type="InterPro" id="IPR042100">
    <property type="entry name" value="Bug_dom1"/>
</dbReference>
<keyword evidence="2" id="KW-0732">Signal</keyword>
<sequence length="328" mass="34116">MLLFRRQMLRLASAVAMSVLVAGTAHADQFPSRPITLVVQAAAGGASDLVARLVAQRLTANLGVPVVVDNAPAAGGVVAVKRLVRASPDGYTLMICGTKSAIAESLFKSHPYNLSKDLIQVAPIVSTDLALVVDGNSKLKNVGDLVREIKTRPGKVTIGVGDTIGGIQHLAAELLKSSVQGNFLIVPYGSLSKLEVAVRGGEVDAAVELVPGLISLLQQGGLRALATTGKERQGDLPNVPTIAEAGLPKAELTPLSFVAAPAGTPAAVIARLNAALKKVLAEPEFQKAMTSRGLRPVSAESSADAQRMMDADIEKWRGIVKLANVPLQ</sequence>
<keyword evidence="4" id="KW-1185">Reference proteome</keyword>
<comment type="similarity">
    <text evidence="1">Belongs to the UPF0065 (bug) family.</text>
</comment>
<gene>
    <name evidence="3" type="ORF">LMG26411_06306</name>
</gene>
<dbReference type="Gene3D" id="3.40.190.10">
    <property type="entry name" value="Periplasmic binding protein-like II"/>
    <property type="match status" value="1"/>
</dbReference>
<evidence type="ECO:0000313" key="4">
    <source>
        <dbReference type="Proteomes" id="UP000672657"/>
    </source>
</evidence>
<evidence type="ECO:0008006" key="5">
    <source>
        <dbReference type="Google" id="ProtNLM"/>
    </source>
</evidence>
<dbReference type="PANTHER" id="PTHR42928:SF5">
    <property type="entry name" value="BLR1237 PROTEIN"/>
    <property type="match status" value="1"/>
</dbReference>